<evidence type="ECO:0000256" key="5">
    <source>
        <dbReference type="ARBA" id="ARBA00047942"/>
    </source>
</evidence>
<protein>
    <recommendedName>
        <fullName evidence="1">site-specific DNA-methyltransferase (adenine-specific)</fullName>
        <ecNumber evidence="1">2.1.1.72</ecNumber>
    </recommendedName>
</protein>
<comment type="caution">
    <text evidence="8">The sequence shown here is derived from an EMBL/GenBank/DDBJ whole genome shotgun (WGS) entry which is preliminary data.</text>
</comment>
<evidence type="ECO:0000259" key="7">
    <source>
        <dbReference type="Pfam" id="PF23653"/>
    </source>
</evidence>
<name>A0A415BUF4_PHOVU</name>
<dbReference type="InterPro" id="IPR029063">
    <property type="entry name" value="SAM-dependent_MTases_sf"/>
</dbReference>
<dbReference type="GO" id="GO:0003676">
    <property type="term" value="F:nucleic acid binding"/>
    <property type="evidence" value="ECO:0007669"/>
    <property type="project" value="InterPro"/>
</dbReference>
<dbReference type="Pfam" id="PF23653">
    <property type="entry name" value="DUF7149"/>
    <property type="match status" value="1"/>
</dbReference>
<evidence type="ECO:0000259" key="6">
    <source>
        <dbReference type="Pfam" id="PF07669"/>
    </source>
</evidence>
<dbReference type="InterPro" id="IPR055573">
    <property type="entry name" value="DUF7149"/>
</dbReference>
<dbReference type="Proteomes" id="UP000285777">
    <property type="component" value="Unassembled WGS sequence"/>
</dbReference>
<dbReference type="PRINTS" id="PR00507">
    <property type="entry name" value="N12N6MTFRASE"/>
</dbReference>
<feature type="domain" description="Type II methyltransferase M.TaqI-like" evidence="6">
    <location>
        <begin position="248"/>
        <end position="507"/>
    </location>
</feature>
<dbReference type="InterPro" id="IPR002052">
    <property type="entry name" value="DNA_methylase_N6_adenine_CS"/>
</dbReference>
<gene>
    <name evidence="8" type="ORF">DW150_05525</name>
</gene>
<evidence type="ECO:0000256" key="4">
    <source>
        <dbReference type="ARBA" id="ARBA00022691"/>
    </source>
</evidence>
<dbReference type="PROSITE" id="PS00092">
    <property type="entry name" value="N6_MTASE"/>
    <property type="match status" value="1"/>
</dbReference>
<dbReference type="GO" id="GO:0032259">
    <property type="term" value="P:methylation"/>
    <property type="evidence" value="ECO:0007669"/>
    <property type="project" value="UniProtKB-KW"/>
</dbReference>
<dbReference type="GO" id="GO:0006304">
    <property type="term" value="P:DNA modification"/>
    <property type="evidence" value="ECO:0007669"/>
    <property type="project" value="InterPro"/>
</dbReference>
<keyword evidence="3" id="KW-0808">Transferase</keyword>
<reference evidence="8 9" key="1">
    <citation type="submission" date="2018-08" db="EMBL/GenBank/DDBJ databases">
        <title>A genome reference for cultivated species of the human gut microbiota.</title>
        <authorList>
            <person name="Zou Y."/>
            <person name="Xue W."/>
            <person name="Luo G."/>
        </authorList>
    </citation>
    <scope>NUCLEOTIDE SEQUENCE [LARGE SCALE GENOMIC DNA]</scope>
    <source>
        <strain evidence="8 9">AM13-21</strain>
    </source>
</reference>
<dbReference type="InterPro" id="IPR050953">
    <property type="entry name" value="N4_N6_ade-DNA_methylase"/>
</dbReference>
<dbReference type="EMBL" id="QRLF01000007">
    <property type="protein sequence ID" value="RHI93657.1"/>
    <property type="molecule type" value="Genomic_DNA"/>
</dbReference>
<comment type="catalytic activity">
    <reaction evidence="5">
        <text>a 2'-deoxyadenosine in DNA + S-adenosyl-L-methionine = an N(6)-methyl-2'-deoxyadenosine in DNA + S-adenosyl-L-homocysteine + H(+)</text>
        <dbReference type="Rhea" id="RHEA:15197"/>
        <dbReference type="Rhea" id="RHEA-COMP:12418"/>
        <dbReference type="Rhea" id="RHEA-COMP:12419"/>
        <dbReference type="ChEBI" id="CHEBI:15378"/>
        <dbReference type="ChEBI" id="CHEBI:57856"/>
        <dbReference type="ChEBI" id="CHEBI:59789"/>
        <dbReference type="ChEBI" id="CHEBI:90615"/>
        <dbReference type="ChEBI" id="CHEBI:90616"/>
        <dbReference type="EC" id="2.1.1.72"/>
    </reaction>
</comment>
<dbReference type="EC" id="2.1.1.72" evidence="1"/>
<dbReference type="Pfam" id="PF07669">
    <property type="entry name" value="Eco57I"/>
    <property type="match status" value="1"/>
</dbReference>
<dbReference type="PANTHER" id="PTHR33841:SF1">
    <property type="entry name" value="DNA METHYLTRANSFERASE A"/>
    <property type="match status" value="1"/>
</dbReference>
<evidence type="ECO:0000256" key="1">
    <source>
        <dbReference type="ARBA" id="ARBA00011900"/>
    </source>
</evidence>
<dbReference type="PANTHER" id="PTHR33841">
    <property type="entry name" value="DNA METHYLTRANSFERASE YEEA-RELATED"/>
    <property type="match status" value="1"/>
</dbReference>
<dbReference type="RefSeq" id="WP_118290283.1">
    <property type="nucleotide sequence ID" value="NZ_QRLF01000007.1"/>
</dbReference>
<evidence type="ECO:0000256" key="3">
    <source>
        <dbReference type="ARBA" id="ARBA00022679"/>
    </source>
</evidence>
<dbReference type="GO" id="GO:0009007">
    <property type="term" value="F:site-specific DNA-methyltransferase (adenine-specific) activity"/>
    <property type="evidence" value="ECO:0007669"/>
    <property type="project" value="UniProtKB-EC"/>
</dbReference>
<sequence length="611" mass="70485">MLQEVNKQESEEHNKNLVRDLLQNSYYRQTNAVNTKGKTDLAIYAGLEDKNNHVLDAYDFGTENMDVETSLVHREAKSIINASVLGLIFEKINGYKDGAFFTPSFITEYICHQTLRQSVVDKFNEAYSWNCVSFDDLREKTDYGKRDERVKANAIVNSLKICDPAVKSGHFLVSALNGLIAMKSELGILQDCSEVPRRIKDYEVKVEDDELLVVDEDGNFFRYESVSPQSQLIQKTLFEEKRTIIEYCLFGVDLNPKSVEICRLRLWIELLKNAYYVTLEDGLKVFQTLPNIDINIKCGDSLVAKFPVRMGKSIFLDGRTNLGKLIGEYKRIVNDYKHSNDKSLKNSINQRLTKIKGKIRQEAQLELFEDNSTVLEGKDTYKNSLEWMMEFPEVLSNEGVFEGFDIIVGNPPYIHLEEIEKMSVLYGKMKKLDVNNRQCRLYETYDARGDIYTLFVERGFQLLKARGHLSYIMPDKWLKVKYGREVRSLFLRKNLTDLIDFGDNQIFDDATTYTCIIRATNEESKGNIAVSSIRIVNQSGLSDDVEAAKEGFKTDCLDSDIWVVSSCMAWKLAERLKRTIAKGMRKELDRCREKNFSLNLFCIDIERLMQR</sequence>
<evidence type="ECO:0000313" key="8">
    <source>
        <dbReference type="EMBL" id="RHI93657.1"/>
    </source>
</evidence>
<feature type="domain" description="DUF7149" evidence="7">
    <location>
        <begin position="1"/>
        <end position="51"/>
    </location>
</feature>
<dbReference type="InterPro" id="IPR011639">
    <property type="entry name" value="MethylTrfase_TaqI-like_dom"/>
</dbReference>
<keyword evidence="2" id="KW-0489">Methyltransferase</keyword>
<organism evidence="8 9">
    <name type="scientific">Phocaeicola vulgatus</name>
    <name type="common">Bacteroides vulgatus</name>
    <dbReference type="NCBI Taxonomy" id="821"/>
    <lineage>
        <taxon>Bacteria</taxon>
        <taxon>Pseudomonadati</taxon>
        <taxon>Bacteroidota</taxon>
        <taxon>Bacteroidia</taxon>
        <taxon>Bacteroidales</taxon>
        <taxon>Bacteroidaceae</taxon>
        <taxon>Phocaeicola</taxon>
    </lineage>
</organism>
<evidence type="ECO:0000313" key="9">
    <source>
        <dbReference type="Proteomes" id="UP000285777"/>
    </source>
</evidence>
<dbReference type="AlphaFoldDB" id="A0A415BUF4"/>
<accession>A0A415BUF4</accession>
<dbReference type="SUPFAM" id="SSF53335">
    <property type="entry name" value="S-adenosyl-L-methionine-dependent methyltransferases"/>
    <property type="match status" value="1"/>
</dbReference>
<dbReference type="Gene3D" id="3.40.50.150">
    <property type="entry name" value="Vaccinia Virus protein VP39"/>
    <property type="match status" value="1"/>
</dbReference>
<evidence type="ECO:0000256" key="2">
    <source>
        <dbReference type="ARBA" id="ARBA00022603"/>
    </source>
</evidence>
<keyword evidence="4" id="KW-0949">S-adenosyl-L-methionine</keyword>
<proteinExistence type="predicted"/>